<dbReference type="RefSeq" id="WP_190785900.1">
    <property type="nucleotide sequence ID" value="NZ_JACWZZ010000004.1"/>
</dbReference>
<dbReference type="EMBL" id="JACWZZ010000004">
    <property type="protein sequence ID" value="MBD2716991.1"/>
    <property type="molecule type" value="Genomic_DNA"/>
</dbReference>
<dbReference type="Proteomes" id="UP000642468">
    <property type="component" value="Unassembled WGS sequence"/>
</dbReference>
<proteinExistence type="predicted"/>
<keyword evidence="3" id="KW-1185">Reference proteome</keyword>
<dbReference type="InterPro" id="IPR038643">
    <property type="entry name" value="PliI_sf"/>
</dbReference>
<gene>
    <name evidence="2" type="ORF">IC231_18225</name>
</gene>
<reference evidence="2 3" key="1">
    <citation type="submission" date="2020-09" db="EMBL/GenBank/DDBJ databases">
        <authorList>
            <person name="Kim M.K."/>
        </authorList>
    </citation>
    <scope>NUCLEOTIDE SEQUENCE [LARGE SCALE GENOMIC DNA]</scope>
    <source>
        <strain evidence="2 3">BT646</strain>
    </source>
</reference>
<accession>A0ABR8JJE9</accession>
<evidence type="ECO:0000256" key="1">
    <source>
        <dbReference type="SAM" id="SignalP"/>
    </source>
</evidence>
<protein>
    <submittedName>
        <fullName evidence="2">Uncharacterized protein</fullName>
    </submittedName>
</protein>
<feature type="chain" id="PRO_5045754353" evidence="1">
    <location>
        <begin position="27"/>
        <end position="210"/>
    </location>
</feature>
<dbReference type="PROSITE" id="PS51257">
    <property type="entry name" value="PROKAR_LIPOPROTEIN"/>
    <property type="match status" value="1"/>
</dbReference>
<evidence type="ECO:0000313" key="3">
    <source>
        <dbReference type="Proteomes" id="UP000642468"/>
    </source>
</evidence>
<feature type="signal peptide" evidence="1">
    <location>
        <begin position="1"/>
        <end position="26"/>
    </location>
</feature>
<sequence>MKHSFPLLSAALLLLLAAACDAPRSATETADPATLRASTSAATPAATVSFRRELSQNDHRFVVQTTGEGSQRQMQLRVEKNGRELTTTTQTVEGVVANAVATNLNEDKFPELLVFLTDAGSGSYGQLIGYEFLNQGRRNLTLPELVGPAAKGYQGHDEFRVQSRQVLRTFPIYLEADPNCCPSGGQRTIQYALPAGAMMFRQVGFSNQIK</sequence>
<organism evidence="2 3">
    <name type="scientific">Hymenobacter duratus</name>
    <dbReference type="NCBI Taxonomy" id="2771356"/>
    <lineage>
        <taxon>Bacteria</taxon>
        <taxon>Pseudomonadati</taxon>
        <taxon>Bacteroidota</taxon>
        <taxon>Cytophagia</taxon>
        <taxon>Cytophagales</taxon>
        <taxon>Hymenobacteraceae</taxon>
        <taxon>Hymenobacter</taxon>
    </lineage>
</organism>
<dbReference type="Gene3D" id="2.40.128.460">
    <property type="entry name" value="Periplasmic lysozyme inhibitor of I-type lysozyme"/>
    <property type="match status" value="1"/>
</dbReference>
<keyword evidence="1" id="KW-0732">Signal</keyword>
<name>A0ABR8JJE9_9BACT</name>
<evidence type="ECO:0000313" key="2">
    <source>
        <dbReference type="EMBL" id="MBD2716991.1"/>
    </source>
</evidence>
<comment type="caution">
    <text evidence="2">The sequence shown here is derived from an EMBL/GenBank/DDBJ whole genome shotgun (WGS) entry which is preliminary data.</text>
</comment>